<dbReference type="Proteomes" id="UP000515860">
    <property type="component" value="Chromosome"/>
</dbReference>
<dbReference type="RefSeq" id="WP_118647600.1">
    <property type="nucleotide sequence ID" value="NZ_CP060635.1"/>
</dbReference>
<reference evidence="1 2" key="1">
    <citation type="submission" date="2020-08" db="EMBL/GenBank/DDBJ databases">
        <authorList>
            <person name="Liu C."/>
            <person name="Sun Q."/>
        </authorList>
    </citation>
    <scope>NUCLEOTIDE SEQUENCE [LARGE SCALE GENOMIC DNA]</scope>
    <source>
        <strain evidence="1 2">NSJ-29</strain>
    </source>
</reference>
<name>A0A7G9G8Y6_9FIRM</name>
<organism evidence="1 2">
    <name type="scientific">Wansuia hejianensis</name>
    <dbReference type="NCBI Taxonomy" id="2763667"/>
    <lineage>
        <taxon>Bacteria</taxon>
        <taxon>Bacillati</taxon>
        <taxon>Bacillota</taxon>
        <taxon>Clostridia</taxon>
        <taxon>Lachnospirales</taxon>
        <taxon>Lachnospiraceae</taxon>
        <taxon>Wansuia</taxon>
    </lineage>
</organism>
<gene>
    <name evidence="1" type="ORF">H9Q79_09920</name>
</gene>
<keyword evidence="2" id="KW-1185">Reference proteome</keyword>
<protein>
    <submittedName>
        <fullName evidence="1">Uncharacterized protein</fullName>
    </submittedName>
</protein>
<evidence type="ECO:0000313" key="1">
    <source>
        <dbReference type="EMBL" id="QNM07268.1"/>
    </source>
</evidence>
<dbReference type="AlphaFoldDB" id="A0A7G9G8Y6"/>
<proteinExistence type="predicted"/>
<evidence type="ECO:0000313" key="2">
    <source>
        <dbReference type="Proteomes" id="UP000515860"/>
    </source>
</evidence>
<dbReference type="EMBL" id="CP060635">
    <property type="protein sequence ID" value="QNM07268.1"/>
    <property type="molecule type" value="Genomic_DNA"/>
</dbReference>
<accession>A0A7G9G8Y6</accession>
<dbReference type="KEGG" id="whj:H9Q79_09920"/>
<sequence length="61" mass="7226">MCTAIQEMMKSSEAKGEERGEARINQLNLCLIMDHRLKELERAAREPEYQSQLLREYKISR</sequence>